<feature type="chain" id="PRO_5026909195" evidence="2">
    <location>
        <begin position="24"/>
        <end position="92"/>
    </location>
</feature>
<keyword evidence="4" id="KW-1185">Reference proteome</keyword>
<evidence type="ECO:0000256" key="1">
    <source>
        <dbReference type="SAM" id="MobiDB-lite"/>
    </source>
</evidence>
<keyword evidence="2" id="KW-0732">Signal</keyword>
<evidence type="ECO:0000313" key="4">
    <source>
        <dbReference type="Proteomes" id="UP000474159"/>
    </source>
</evidence>
<sequence>MTKRLIAAGSVLVLGLVSWPALAQAPRERAGAAGAAASGGYTAAPGTWDASNAVSPLRPQIVGTTRPVPGRVAAAGHEERHCRVSSGSSMRR</sequence>
<name>A0A6L3SX31_9HYPH</name>
<evidence type="ECO:0000256" key="2">
    <source>
        <dbReference type="SAM" id="SignalP"/>
    </source>
</evidence>
<reference evidence="3 4" key="1">
    <citation type="submission" date="2019-09" db="EMBL/GenBank/DDBJ databases">
        <title>YIM 48816 draft genome.</title>
        <authorList>
            <person name="Jiang L."/>
        </authorList>
    </citation>
    <scope>NUCLEOTIDE SEQUENCE [LARGE SCALE GENOMIC DNA]</scope>
    <source>
        <strain evidence="3 4">YIM 48816</strain>
    </source>
</reference>
<proteinExistence type="predicted"/>
<accession>A0A6L3SX31</accession>
<dbReference type="AlphaFoldDB" id="A0A6L3SX31"/>
<dbReference type="RefSeq" id="WP_151002458.1">
    <property type="nucleotide sequence ID" value="NZ_BPQY01000730.1"/>
</dbReference>
<organism evidence="3 4">
    <name type="scientific">Methylobacterium soli</name>
    <dbReference type="NCBI Taxonomy" id="553447"/>
    <lineage>
        <taxon>Bacteria</taxon>
        <taxon>Pseudomonadati</taxon>
        <taxon>Pseudomonadota</taxon>
        <taxon>Alphaproteobacteria</taxon>
        <taxon>Hyphomicrobiales</taxon>
        <taxon>Methylobacteriaceae</taxon>
        <taxon>Methylobacterium</taxon>
    </lineage>
</organism>
<comment type="caution">
    <text evidence="3">The sequence shown here is derived from an EMBL/GenBank/DDBJ whole genome shotgun (WGS) entry which is preliminary data.</text>
</comment>
<feature type="region of interest" description="Disordered" evidence="1">
    <location>
        <begin position="72"/>
        <end position="92"/>
    </location>
</feature>
<feature type="signal peptide" evidence="2">
    <location>
        <begin position="1"/>
        <end position="23"/>
    </location>
</feature>
<gene>
    <name evidence="3" type="ORF">F6X53_21765</name>
</gene>
<dbReference type="EMBL" id="VZZK01000027">
    <property type="protein sequence ID" value="KAB1076720.1"/>
    <property type="molecule type" value="Genomic_DNA"/>
</dbReference>
<protein>
    <submittedName>
        <fullName evidence="3">Uncharacterized protein</fullName>
    </submittedName>
</protein>
<dbReference type="Proteomes" id="UP000474159">
    <property type="component" value="Unassembled WGS sequence"/>
</dbReference>
<evidence type="ECO:0000313" key="3">
    <source>
        <dbReference type="EMBL" id="KAB1076720.1"/>
    </source>
</evidence>